<dbReference type="WBParaSite" id="NBR_0002060501-mRNA-1">
    <property type="protein sequence ID" value="NBR_0002060501-mRNA-1"/>
    <property type="gene ID" value="NBR_0002060501"/>
</dbReference>
<dbReference type="InterPro" id="IPR036186">
    <property type="entry name" value="Serpin_sf"/>
</dbReference>
<reference evidence="3" key="1">
    <citation type="submission" date="2017-02" db="UniProtKB">
        <authorList>
            <consortium name="WormBaseParasite"/>
        </authorList>
    </citation>
    <scope>IDENTIFICATION</scope>
</reference>
<accession>A0A0N4YTN3</accession>
<organism evidence="3">
    <name type="scientific">Nippostrongylus brasiliensis</name>
    <name type="common">Rat hookworm</name>
    <dbReference type="NCBI Taxonomy" id="27835"/>
    <lineage>
        <taxon>Eukaryota</taxon>
        <taxon>Metazoa</taxon>
        <taxon>Ecdysozoa</taxon>
        <taxon>Nematoda</taxon>
        <taxon>Chromadorea</taxon>
        <taxon>Rhabditida</taxon>
        <taxon>Rhabditina</taxon>
        <taxon>Rhabditomorpha</taxon>
        <taxon>Strongyloidea</taxon>
        <taxon>Heligmosomidae</taxon>
        <taxon>Nippostrongylus</taxon>
    </lineage>
</organism>
<dbReference type="AlphaFoldDB" id="A0A0N4YTN3"/>
<evidence type="ECO:0000313" key="1">
    <source>
        <dbReference type="EMBL" id="VDL84343.1"/>
    </source>
</evidence>
<keyword evidence="2" id="KW-1185">Reference proteome</keyword>
<name>A0A0N4YTN3_NIPBR</name>
<evidence type="ECO:0000313" key="3">
    <source>
        <dbReference type="WBParaSite" id="NBR_0002060501-mRNA-1"/>
    </source>
</evidence>
<dbReference type="STRING" id="27835.A0A0N4YTN3"/>
<dbReference type="EMBL" id="UYSL01025318">
    <property type="protein sequence ID" value="VDL84343.1"/>
    <property type="molecule type" value="Genomic_DNA"/>
</dbReference>
<evidence type="ECO:0000313" key="2">
    <source>
        <dbReference type="Proteomes" id="UP000271162"/>
    </source>
</evidence>
<protein>
    <submittedName>
        <fullName evidence="3">PH domain-containing protein</fullName>
    </submittedName>
</protein>
<gene>
    <name evidence="1" type="ORF">NBR_LOCUS20606</name>
</gene>
<dbReference type="Proteomes" id="UP000271162">
    <property type="component" value="Unassembled WGS sequence"/>
</dbReference>
<sequence length="297" mass="34496">MVLVSASDCTFYWRFDGRRDSATKCAFYEKKDTDPLGWIDVWPCEGSFRYSSSDGEQLLELESHIEGFKLYLYASTSRNIDARSFLGAIESRLREKSKLKVCVPPVMAVFPLKMSECTNNKGKFGFPRIFDREKSDLSGIFHRSHQFYPYFIPLWEHYHKAKFTIDPEKPKPDGQIKKKDIAQSNCCHTKLSTSVERRLLKLPQEREKLSRNHYCDMIEMEAGNQKRKEKTRIDDSYVKFDTPFFFMVTKTGPLGPLVQCIGRVVSSQLLWKEFSNVVCRGFRMAYLPVPVPAKMSQ</sequence>
<proteinExistence type="predicted"/>
<reference evidence="1 2" key="2">
    <citation type="submission" date="2018-11" db="EMBL/GenBank/DDBJ databases">
        <authorList>
            <consortium name="Pathogen Informatics"/>
        </authorList>
    </citation>
    <scope>NUCLEOTIDE SEQUENCE [LARGE SCALE GENOMIC DNA]</scope>
</reference>
<dbReference type="SUPFAM" id="SSF56574">
    <property type="entry name" value="Serpins"/>
    <property type="match status" value="1"/>
</dbReference>